<dbReference type="InterPro" id="IPR036047">
    <property type="entry name" value="F-box-like_dom_sf"/>
</dbReference>
<dbReference type="Pfam" id="PF08268">
    <property type="entry name" value="FBA_3"/>
    <property type="match status" value="1"/>
</dbReference>
<sequence length="401" mass="45431">MGIKASSLRGLLHRAHALFRALLTDTGSPVYLPNELVSDILSRIPERSVRRFRCVSKEWHALVTAPAFVAAHKSRAEPFLVMYSNPSEGLRLIDMDGNVVRLISDMCGCWSPVSTSPDGILCVTGYLDSYPGNAVFAGLIDLGTMEAVVTRLEDNKAWGFGRAIPSDAYKIVRFRDHIRGCNCEVYTIGGGDGWRRRKSHPLHYKYDSFENYAATVNGVLYLLARKKPHDMDYVLCFDLESEEWKNTIKGPSNVDIWGHDISLGELKDTLYMAEKKNWETDHGYTNIWLLTDFDTSIWIKAYTIPLEPSMLPYAPMFCRMIPLRVLHDSSKLLFYYGSRYVLFVLRGAQLQIYDPHNETSCTDVTEKLLGDHGTVVGFCSSHLERFGSAKIQRPISSFRHI</sequence>
<dbReference type="SUPFAM" id="SSF50965">
    <property type="entry name" value="Galactose oxidase, central domain"/>
    <property type="match status" value="1"/>
</dbReference>
<proteinExistence type="predicted"/>
<dbReference type="SUPFAM" id="SSF81383">
    <property type="entry name" value="F-box domain"/>
    <property type="match status" value="1"/>
</dbReference>
<dbReference type="PANTHER" id="PTHR31111:SF136">
    <property type="entry name" value="F-BOX ASSOCIATED DOMAIN-CONTAINING PROTEIN"/>
    <property type="match status" value="1"/>
</dbReference>
<dbReference type="InterPro" id="IPR017451">
    <property type="entry name" value="F-box-assoc_interact_dom"/>
</dbReference>
<dbReference type="SMART" id="SM00256">
    <property type="entry name" value="FBOX"/>
    <property type="match status" value="1"/>
</dbReference>
<dbReference type="ExpressionAtlas" id="R7W6Y7">
    <property type="expression patterns" value="baseline"/>
</dbReference>
<dbReference type="InterPro" id="IPR011043">
    <property type="entry name" value="Gal_Oxase/kelch_b-propeller"/>
</dbReference>
<reference evidence="1" key="1">
    <citation type="submission" date="2015-06" db="UniProtKB">
        <authorList>
            <consortium name="EnsemblPlants"/>
        </authorList>
    </citation>
    <scope>IDENTIFICATION</scope>
</reference>
<accession>R7W6Y7</accession>
<dbReference type="AlphaFoldDB" id="R7W6Y7"/>
<dbReference type="NCBIfam" id="TIGR01640">
    <property type="entry name" value="F_box_assoc_1"/>
    <property type="match status" value="1"/>
</dbReference>
<dbReference type="OMA" id="NIWIMIT"/>
<dbReference type="EnsemblPlants" id="EMT13815">
    <property type="protein sequence ID" value="EMT13815"/>
    <property type="gene ID" value="F775_03621"/>
</dbReference>
<dbReference type="Pfam" id="PF00646">
    <property type="entry name" value="F-box"/>
    <property type="match status" value="1"/>
</dbReference>
<dbReference type="InterPro" id="IPR001810">
    <property type="entry name" value="F-box_dom"/>
</dbReference>
<dbReference type="PANTHER" id="PTHR31111">
    <property type="entry name" value="BNAA05G37150D PROTEIN-RELATED"/>
    <property type="match status" value="1"/>
</dbReference>
<dbReference type="InterPro" id="IPR013187">
    <property type="entry name" value="F-box-assoc_dom_typ3"/>
</dbReference>
<dbReference type="CDD" id="cd22157">
    <property type="entry name" value="F-box_AtFBW1-like"/>
    <property type="match status" value="1"/>
</dbReference>
<organism evidence="1">
    <name type="scientific">Aegilops tauschii</name>
    <name type="common">Tausch's goatgrass</name>
    <name type="synonym">Aegilops squarrosa</name>
    <dbReference type="NCBI Taxonomy" id="37682"/>
    <lineage>
        <taxon>Eukaryota</taxon>
        <taxon>Viridiplantae</taxon>
        <taxon>Streptophyta</taxon>
        <taxon>Embryophyta</taxon>
        <taxon>Tracheophyta</taxon>
        <taxon>Spermatophyta</taxon>
        <taxon>Magnoliopsida</taxon>
        <taxon>Liliopsida</taxon>
        <taxon>Poales</taxon>
        <taxon>Poaceae</taxon>
        <taxon>BOP clade</taxon>
        <taxon>Pooideae</taxon>
        <taxon>Triticodae</taxon>
        <taxon>Triticeae</taxon>
        <taxon>Triticinae</taxon>
        <taxon>Aegilops</taxon>
    </lineage>
</organism>
<evidence type="ECO:0000313" key="1">
    <source>
        <dbReference type="EnsemblPlants" id="EMT13815"/>
    </source>
</evidence>
<name>R7W6Y7_AEGTA</name>
<protein>
    <submittedName>
        <fullName evidence="1">Uncharacterized protein</fullName>
    </submittedName>
</protein>
<dbReference type="Gene3D" id="1.20.1280.50">
    <property type="match status" value="1"/>
</dbReference>